<evidence type="ECO:0000313" key="1">
    <source>
        <dbReference type="EMBL" id="QWT48211.1"/>
    </source>
</evidence>
<dbReference type="Proteomes" id="UP000683428">
    <property type="component" value="Chromosome"/>
</dbReference>
<reference evidence="1" key="1">
    <citation type="submission" date="2020-11" db="EMBL/GenBank/DDBJ databases">
        <title>Azospira inquinata sp. nov.</title>
        <authorList>
            <person name="Moe W.M."/>
            <person name="Mikes M.C."/>
        </authorList>
    </citation>
    <scope>NUCLEOTIDE SEQUENCE</scope>
    <source>
        <strain evidence="1">Azo-3</strain>
    </source>
</reference>
<accession>A0A975XTX7</accession>
<proteinExistence type="predicted"/>
<gene>
    <name evidence="1" type="ORF">Azoinq_10075</name>
</gene>
<organism evidence="1 2">
    <name type="scientific">Azospira inquinata</name>
    <dbReference type="NCBI Taxonomy" id="2785627"/>
    <lineage>
        <taxon>Bacteria</taxon>
        <taxon>Pseudomonadati</taxon>
        <taxon>Pseudomonadota</taxon>
        <taxon>Betaproteobacteria</taxon>
        <taxon>Rhodocyclales</taxon>
        <taxon>Rhodocyclaceae</taxon>
        <taxon>Azospira</taxon>
    </lineage>
</organism>
<protein>
    <submittedName>
        <fullName evidence="1">Uncharacterized protein</fullName>
    </submittedName>
</protein>
<keyword evidence="2" id="KW-1185">Reference proteome</keyword>
<dbReference type="KEGG" id="aiq:Azoinq_10075"/>
<dbReference type="EMBL" id="CP064782">
    <property type="protein sequence ID" value="QWT48211.1"/>
    <property type="molecule type" value="Genomic_DNA"/>
</dbReference>
<dbReference type="AlphaFoldDB" id="A0A975XTX7"/>
<evidence type="ECO:0000313" key="2">
    <source>
        <dbReference type="Proteomes" id="UP000683428"/>
    </source>
</evidence>
<dbReference type="RefSeq" id="WP_216129461.1">
    <property type="nucleotide sequence ID" value="NZ_CP064782.1"/>
</dbReference>
<name>A0A975XTX7_9RHOO</name>
<sequence>MLAVAGAALWWYQGPSGHAPRAVTTGSITPLQGAPAPNAQAPFNPALEPLPVIPEQDRRVVTVIPKGSTTAAPPTLWEHRQWVAKLRQGPTPSSCAEAARRLHKLHPLPENQARATLLEAFPDLCGTPTGERTPPAHPSPD</sequence>